<accession>A0A4C1UUQ8</accession>
<keyword evidence="1" id="KW-0812">Transmembrane</keyword>
<organism evidence="2 3">
    <name type="scientific">Eumeta variegata</name>
    <name type="common">Bagworm moth</name>
    <name type="synonym">Eumeta japonica</name>
    <dbReference type="NCBI Taxonomy" id="151549"/>
    <lineage>
        <taxon>Eukaryota</taxon>
        <taxon>Metazoa</taxon>
        <taxon>Ecdysozoa</taxon>
        <taxon>Arthropoda</taxon>
        <taxon>Hexapoda</taxon>
        <taxon>Insecta</taxon>
        <taxon>Pterygota</taxon>
        <taxon>Neoptera</taxon>
        <taxon>Endopterygota</taxon>
        <taxon>Lepidoptera</taxon>
        <taxon>Glossata</taxon>
        <taxon>Ditrysia</taxon>
        <taxon>Tineoidea</taxon>
        <taxon>Psychidae</taxon>
        <taxon>Oiketicinae</taxon>
        <taxon>Eumeta</taxon>
    </lineage>
</organism>
<dbReference type="Proteomes" id="UP000299102">
    <property type="component" value="Unassembled WGS sequence"/>
</dbReference>
<name>A0A4C1UUQ8_EUMVA</name>
<sequence length="125" mass="13547">MACRLANNATTITPVEGESLDAELEELFEEDSSQTQKELALTLEVTQQAVSHCLKSLGIMHKQVGLVRTVKAFTLAYVSIVFTTPVLVWGAPLEGSAPALADHTLHHVLAFAYSALVFFNVFTGK</sequence>
<gene>
    <name evidence="2" type="ORF">EVAR_94542_1</name>
</gene>
<dbReference type="AlphaFoldDB" id="A0A4C1UUQ8"/>
<keyword evidence="1" id="KW-1133">Transmembrane helix</keyword>
<evidence type="ECO:0000313" key="2">
    <source>
        <dbReference type="EMBL" id="GBP30233.1"/>
    </source>
</evidence>
<dbReference type="InterPro" id="IPR036388">
    <property type="entry name" value="WH-like_DNA-bd_sf"/>
</dbReference>
<protein>
    <submittedName>
        <fullName evidence="2">Mariner Mos1 transposase</fullName>
    </submittedName>
</protein>
<keyword evidence="3" id="KW-1185">Reference proteome</keyword>
<proteinExistence type="predicted"/>
<keyword evidence="1" id="KW-0472">Membrane</keyword>
<reference evidence="2 3" key="1">
    <citation type="journal article" date="2019" name="Commun. Biol.">
        <title>The bagworm genome reveals a unique fibroin gene that provides high tensile strength.</title>
        <authorList>
            <person name="Kono N."/>
            <person name="Nakamura H."/>
            <person name="Ohtoshi R."/>
            <person name="Tomita M."/>
            <person name="Numata K."/>
            <person name="Arakawa K."/>
        </authorList>
    </citation>
    <scope>NUCLEOTIDE SEQUENCE [LARGE SCALE GENOMIC DNA]</scope>
</reference>
<dbReference type="OrthoDB" id="2192830at2759"/>
<evidence type="ECO:0000313" key="3">
    <source>
        <dbReference type="Proteomes" id="UP000299102"/>
    </source>
</evidence>
<evidence type="ECO:0000256" key="1">
    <source>
        <dbReference type="SAM" id="Phobius"/>
    </source>
</evidence>
<feature type="transmembrane region" description="Helical" evidence="1">
    <location>
        <begin position="104"/>
        <end position="122"/>
    </location>
</feature>
<feature type="transmembrane region" description="Helical" evidence="1">
    <location>
        <begin position="72"/>
        <end position="92"/>
    </location>
</feature>
<comment type="caution">
    <text evidence="2">The sequence shown here is derived from an EMBL/GenBank/DDBJ whole genome shotgun (WGS) entry which is preliminary data.</text>
</comment>
<dbReference type="EMBL" id="BGZK01000230">
    <property type="protein sequence ID" value="GBP30233.1"/>
    <property type="molecule type" value="Genomic_DNA"/>
</dbReference>
<dbReference type="Gene3D" id="1.10.10.10">
    <property type="entry name" value="Winged helix-like DNA-binding domain superfamily/Winged helix DNA-binding domain"/>
    <property type="match status" value="1"/>
</dbReference>